<evidence type="ECO:0000256" key="1">
    <source>
        <dbReference type="ARBA" id="ARBA00023002"/>
    </source>
</evidence>
<name>V4A2V3_LOTGI</name>
<evidence type="ECO:0000313" key="5">
    <source>
        <dbReference type="Proteomes" id="UP000030746"/>
    </source>
</evidence>
<gene>
    <name evidence="4" type="ORF">LOTGIDRAFT_233518</name>
</gene>
<dbReference type="PRINTS" id="PR00081">
    <property type="entry name" value="GDHRDH"/>
</dbReference>
<dbReference type="HOGENOM" id="CLU_010194_2_0_1"/>
<dbReference type="Pfam" id="PF00106">
    <property type="entry name" value="adh_short"/>
    <property type="match status" value="1"/>
</dbReference>
<dbReference type="InterPro" id="IPR036291">
    <property type="entry name" value="NAD(P)-bd_dom_sf"/>
</dbReference>
<dbReference type="RefSeq" id="XP_009058297.1">
    <property type="nucleotide sequence ID" value="XM_009060049.1"/>
</dbReference>
<evidence type="ECO:0000256" key="3">
    <source>
        <dbReference type="SAM" id="Phobius"/>
    </source>
</evidence>
<dbReference type="STRING" id="225164.V4A2V3"/>
<dbReference type="PANTHER" id="PTHR43313:SF36">
    <property type="entry name" value="D-BETA-HYDROXYBUTYRATE DEHYDROGENASE, MITOCHONDRIAL"/>
    <property type="match status" value="1"/>
</dbReference>
<protein>
    <submittedName>
        <fullName evidence="4">Uncharacterized protein</fullName>
    </submittedName>
</protein>
<dbReference type="GO" id="GO:0016491">
    <property type="term" value="F:oxidoreductase activity"/>
    <property type="evidence" value="ECO:0007669"/>
    <property type="project" value="UniProtKB-KW"/>
</dbReference>
<proteinExistence type="inferred from homology"/>
<dbReference type="GeneID" id="20249289"/>
<dbReference type="GO" id="GO:0008202">
    <property type="term" value="P:steroid metabolic process"/>
    <property type="evidence" value="ECO:0007669"/>
    <property type="project" value="TreeGrafter"/>
</dbReference>
<dbReference type="InterPro" id="IPR002347">
    <property type="entry name" value="SDR_fam"/>
</dbReference>
<dbReference type="KEGG" id="lgi:LOTGIDRAFT_233518"/>
<dbReference type="SUPFAM" id="SSF51735">
    <property type="entry name" value="NAD(P)-binding Rossmann-fold domains"/>
    <property type="match status" value="1"/>
</dbReference>
<feature type="transmembrane region" description="Helical" evidence="3">
    <location>
        <begin position="12"/>
        <end position="43"/>
    </location>
</feature>
<dbReference type="PANTHER" id="PTHR43313">
    <property type="entry name" value="SHORT-CHAIN DEHYDROGENASE/REDUCTASE FAMILY 9C"/>
    <property type="match status" value="1"/>
</dbReference>
<dbReference type="CTD" id="20249289"/>
<dbReference type="OMA" id="YALWWLG"/>
<sequence>MDPPPLIPVEYYRYILIGLGVYFLWINIILIVTLITLSIAAFYGTRYYLKRNKPKIDVKGKAIFITGCDTGFGFDLALLTNDQGFIVFAGCLKPDGSGAKNLQSRSSDRIQIVPLDVTSDDSVANALQCVTDACQSRKLELWGVVNNAGINYVGPIELNSLQQIDRVCDINLFGTVRVTKAFLSLLRQSQGRVINISSERGVIFRALSAAYCMSKAGMETFSDSLRLEMARFGIKVSIVEPGHYGQCTAIVAKNLIDHNKKTLHEEFESSPEGVKYTYCKYDIDSIFASADFSPEYKGPRSSHENTLPVINCIANCLIDPLPRERYIVGGTRGWYDPRTICSILKPILPDKYMDMVINYYF</sequence>
<dbReference type="AlphaFoldDB" id="V4A2V3"/>
<dbReference type="PROSITE" id="PS00061">
    <property type="entry name" value="ADH_SHORT"/>
    <property type="match status" value="1"/>
</dbReference>
<keyword evidence="3" id="KW-1133">Transmembrane helix</keyword>
<reference evidence="4 5" key="1">
    <citation type="journal article" date="2013" name="Nature">
        <title>Insights into bilaterian evolution from three spiralian genomes.</title>
        <authorList>
            <person name="Simakov O."/>
            <person name="Marletaz F."/>
            <person name="Cho S.J."/>
            <person name="Edsinger-Gonzales E."/>
            <person name="Havlak P."/>
            <person name="Hellsten U."/>
            <person name="Kuo D.H."/>
            <person name="Larsson T."/>
            <person name="Lv J."/>
            <person name="Arendt D."/>
            <person name="Savage R."/>
            <person name="Osoegawa K."/>
            <person name="de Jong P."/>
            <person name="Grimwood J."/>
            <person name="Chapman J.A."/>
            <person name="Shapiro H."/>
            <person name="Aerts A."/>
            <person name="Otillar R.P."/>
            <person name="Terry A.Y."/>
            <person name="Boore J.L."/>
            <person name="Grigoriev I.V."/>
            <person name="Lindberg D.R."/>
            <person name="Seaver E.C."/>
            <person name="Weisblat D.A."/>
            <person name="Putnam N.H."/>
            <person name="Rokhsar D.S."/>
        </authorList>
    </citation>
    <scope>NUCLEOTIDE SEQUENCE [LARGE SCALE GENOMIC DNA]</scope>
</reference>
<keyword evidence="3" id="KW-0472">Membrane</keyword>
<comment type="similarity">
    <text evidence="2">Belongs to the short-chain dehydrogenases/reductases (SDR) family.</text>
</comment>
<dbReference type="OrthoDB" id="2102561at2759"/>
<accession>V4A2V3</accession>
<organism evidence="4 5">
    <name type="scientific">Lottia gigantea</name>
    <name type="common">Giant owl limpet</name>
    <dbReference type="NCBI Taxonomy" id="225164"/>
    <lineage>
        <taxon>Eukaryota</taxon>
        <taxon>Metazoa</taxon>
        <taxon>Spiralia</taxon>
        <taxon>Lophotrochozoa</taxon>
        <taxon>Mollusca</taxon>
        <taxon>Gastropoda</taxon>
        <taxon>Patellogastropoda</taxon>
        <taxon>Lottioidea</taxon>
        <taxon>Lottiidae</taxon>
        <taxon>Lottia</taxon>
    </lineage>
</organism>
<keyword evidence="5" id="KW-1185">Reference proteome</keyword>
<dbReference type="InterPro" id="IPR020904">
    <property type="entry name" value="Sc_DH/Rdtase_CS"/>
</dbReference>
<keyword evidence="1" id="KW-0560">Oxidoreductase</keyword>
<keyword evidence="3" id="KW-0812">Transmembrane</keyword>
<dbReference type="PRINTS" id="PR00080">
    <property type="entry name" value="SDRFAMILY"/>
</dbReference>
<evidence type="ECO:0000313" key="4">
    <source>
        <dbReference type="EMBL" id="ESO91027.1"/>
    </source>
</evidence>
<evidence type="ECO:0000256" key="2">
    <source>
        <dbReference type="RuleBase" id="RU000363"/>
    </source>
</evidence>
<dbReference type="Gene3D" id="3.40.50.720">
    <property type="entry name" value="NAD(P)-binding Rossmann-like Domain"/>
    <property type="match status" value="1"/>
</dbReference>
<dbReference type="Proteomes" id="UP000030746">
    <property type="component" value="Unassembled WGS sequence"/>
</dbReference>
<dbReference type="EMBL" id="KB202284">
    <property type="protein sequence ID" value="ESO91027.1"/>
    <property type="molecule type" value="Genomic_DNA"/>
</dbReference>